<dbReference type="AlphaFoldDB" id="A0A9X9QAF3"/>
<evidence type="ECO:0000313" key="1">
    <source>
        <dbReference type="EMBL" id="VCX41846.1"/>
    </source>
</evidence>
<proteinExistence type="predicted"/>
<feature type="non-terminal residue" evidence="1">
    <location>
        <position position="1"/>
    </location>
</feature>
<protein>
    <submittedName>
        <fullName evidence="1">Uncharacterized protein</fullName>
    </submittedName>
</protein>
<keyword evidence="2" id="KW-1185">Reference proteome</keyword>
<organism evidence="1 2">
    <name type="scientific">Gulo gulo</name>
    <name type="common">Wolverine</name>
    <name type="synonym">Gluton</name>
    <dbReference type="NCBI Taxonomy" id="48420"/>
    <lineage>
        <taxon>Eukaryota</taxon>
        <taxon>Metazoa</taxon>
        <taxon>Chordata</taxon>
        <taxon>Craniata</taxon>
        <taxon>Vertebrata</taxon>
        <taxon>Euteleostomi</taxon>
        <taxon>Mammalia</taxon>
        <taxon>Eutheria</taxon>
        <taxon>Laurasiatheria</taxon>
        <taxon>Carnivora</taxon>
        <taxon>Caniformia</taxon>
        <taxon>Musteloidea</taxon>
        <taxon>Mustelidae</taxon>
        <taxon>Guloninae</taxon>
        <taxon>Gulo</taxon>
    </lineage>
</organism>
<evidence type="ECO:0000313" key="2">
    <source>
        <dbReference type="Proteomes" id="UP000269945"/>
    </source>
</evidence>
<dbReference type="EMBL" id="CYRY02046195">
    <property type="protein sequence ID" value="VCX41846.1"/>
    <property type="molecule type" value="Genomic_DNA"/>
</dbReference>
<name>A0A9X9QAF3_GULGU</name>
<sequence>GGPPRPHAGSGFEPPAGWKPCGAQGPVALPRLRTPIRPAVLMGKLRLRGKILCQRMQSSKFESKQGVVGSHASLRQVCAQAILAVVLPGGTRAEMWYQAPSRIARLSEGREKVSRSQFSLHSGSPGPHQAAHWTPNGWGTERAPALEQGGVHMCLSSLTSTGK</sequence>
<gene>
    <name evidence="1" type="ORF">BN2614_LOCUS3</name>
</gene>
<reference evidence="1 2" key="1">
    <citation type="submission" date="2018-10" db="EMBL/GenBank/DDBJ databases">
        <authorList>
            <person name="Ekblom R."/>
            <person name="Jareborg N."/>
        </authorList>
    </citation>
    <scope>NUCLEOTIDE SEQUENCE [LARGE SCALE GENOMIC DNA]</scope>
    <source>
        <tissue evidence="1">Muscle</tissue>
    </source>
</reference>
<comment type="caution">
    <text evidence="1">The sequence shown here is derived from an EMBL/GenBank/DDBJ whole genome shotgun (WGS) entry which is preliminary data.</text>
</comment>
<dbReference type="Proteomes" id="UP000269945">
    <property type="component" value="Unassembled WGS sequence"/>
</dbReference>
<accession>A0A9X9QAF3</accession>